<dbReference type="PROSITE" id="PS51819">
    <property type="entry name" value="VOC"/>
    <property type="match status" value="1"/>
</dbReference>
<dbReference type="Pfam" id="PF00903">
    <property type="entry name" value="Glyoxalase"/>
    <property type="match status" value="1"/>
</dbReference>
<sequence>MAIEVLAIHHVGVRIDPAKVDETRKFYLDVLGFSADLGRPNFSVGGDWINVARSAQIHTMAVAGNEERFPGDPTLPHIAYAVEDIEEARLELGKLGIRHWVSDNETARLRQVFFDDPAGNRIELHQDDACRCAARR</sequence>
<dbReference type="Proteomes" id="UP000176864">
    <property type="component" value="Unassembled WGS sequence"/>
</dbReference>
<reference evidence="2 3" key="1">
    <citation type="journal article" date="2016" name="Nat. Commun.">
        <title>Thousands of microbial genomes shed light on interconnected biogeochemical processes in an aquifer system.</title>
        <authorList>
            <person name="Anantharaman K."/>
            <person name="Brown C.T."/>
            <person name="Hug L.A."/>
            <person name="Sharon I."/>
            <person name="Castelle C.J."/>
            <person name="Probst A.J."/>
            <person name="Thomas B.C."/>
            <person name="Singh A."/>
            <person name="Wilkins M.J."/>
            <person name="Karaoz U."/>
            <person name="Brodie E.L."/>
            <person name="Williams K.H."/>
            <person name="Hubbard S.S."/>
            <person name="Banfield J.F."/>
        </authorList>
    </citation>
    <scope>NUCLEOTIDE SEQUENCE [LARGE SCALE GENOMIC DNA]</scope>
</reference>
<feature type="domain" description="VOC" evidence="1">
    <location>
        <begin position="7"/>
        <end position="127"/>
    </location>
</feature>
<dbReference type="EMBL" id="MFEK01000003">
    <property type="protein sequence ID" value="OGE79441.1"/>
    <property type="molecule type" value="Genomic_DNA"/>
</dbReference>
<comment type="caution">
    <text evidence="2">The sequence shown here is derived from an EMBL/GenBank/DDBJ whole genome shotgun (WGS) entry which is preliminary data.</text>
</comment>
<evidence type="ECO:0000313" key="3">
    <source>
        <dbReference type="Proteomes" id="UP000176864"/>
    </source>
</evidence>
<dbReference type="Gene3D" id="3.10.180.10">
    <property type="entry name" value="2,3-Dihydroxybiphenyl 1,2-Dioxygenase, domain 1"/>
    <property type="match status" value="1"/>
</dbReference>
<proteinExistence type="predicted"/>
<dbReference type="PANTHER" id="PTHR46142">
    <property type="match status" value="1"/>
</dbReference>
<dbReference type="InterPro" id="IPR004360">
    <property type="entry name" value="Glyas_Fos-R_dOase_dom"/>
</dbReference>
<dbReference type="STRING" id="1817824.A2751_05415"/>
<gene>
    <name evidence="2" type="ORF">A2751_05415</name>
</gene>
<organism evidence="2 3">
    <name type="scientific">Candidatus Doudnabacteria bacterium RIFCSPHIGHO2_01_FULL_46_14</name>
    <dbReference type="NCBI Taxonomy" id="1817824"/>
    <lineage>
        <taxon>Bacteria</taxon>
        <taxon>Candidatus Doudnaibacteriota</taxon>
    </lineage>
</organism>
<evidence type="ECO:0000313" key="2">
    <source>
        <dbReference type="EMBL" id="OGE79441.1"/>
    </source>
</evidence>
<dbReference type="InterPro" id="IPR037523">
    <property type="entry name" value="VOC_core"/>
</dbReference>
<protein>
    <recommendedName>
        <fullName evidence="1">VOC domain-containing protein</fullName>
    </recommendedName>
</protein>
<dbReference type="AlphaFoldDB" id="A0A1F5NP31"/>
<accession>A0A1F5NP31</accession>
<dbReference type="SUPFAM" id="SSF54593">
    <property type="entry name" value="Glyoxalase/Bleomycin resistance protein/Dihydroxybiphenyl dioxygenase"/>
    <property type="match status" value="1"/>
</dbReference>
<name>A0A1F5NP31_9BACT</name>
<evidence type="ECO:0000259" key="1">
    <source>
        <dbReference type="PROSITE" id="PS51819"/>
    </source>
</evidence>
<dbReference type="InterPro" id="IPR029068">
    <property type="entry name" value="Glyas_Bleomycin-R_OHBP_Dase"/>
</dbReference>
<dbReference type="PANTHER" id="PTHR46142:SF3">
    <property type="entry name" value="F18B13.24 PROTEIN"/>
    <property type="match status" value="1"/>
</dbReference>